<name>A0A285V315_9HYPH</name>
<reference evidence="2 3" key="1">
    <citation type="submission" date="2017-08" db="EMBL/GenBank/DDBJ databases">
        <authorList>
            <person name="de Groot N.N."/>
        </authorList>
    </citation>
    <scope>NUCLEOTIDE SEQUENCE [LARGE SCALE GENOMIC DNA]</scope>
    <source>
        <strain evidence="2 3">JC85</strain>
    </source>
</reference>
<protein>
    <submittedName>
        <fullName evidence="2">Uncharacterized protein</fullName>
    </submittedName>
</protein>
<evidence type="ECO:0000256" key="1">
    <source>
        <dbReference type="SAM" id="MobiDB-lite"/>
    </source>
</evidence>
<sequence length="126" mass="13689">MNYRKQESLVPPDLLQVLLEPAVRAGIALTSLDERIARSRVGQGWMERRHFTDACDVMRTRRRIFGQSADWALSPDEVRTLRQTSEVGTPGVVRAAASIAIDAEGEGDDTDDAQDLPGIGIGAGIS</sequence>
<gene>
    <name evidence="2" type="ORF">SAMN05892877_1522</name>
</gene>
<dbReference type="EMBL" id="OBQD01000052">
    <property type="protein sequence ID" value="SOC48337.1"/>
    <property type="molecule type" value="Genomic_DNA"/>
</dbReference>
<dbReference type="Proteomes" id="UP000219167">
    <property type="component" value="Unassembled WGS sequence"/>
</dbReference>
<keyword evidence="3" id="KW-1185">Reference proteome</keyword>
<evidence type="ECO:0000313" key="3">
    <source>
        <dbReference type="Proteomes" id="UP000219167"/>
    </source>
</evidence>
<proteinExistence type="predicted"/>
<organism evidence="2 3">
    <name type="scientific">Rhizobium subbaraonis</name>
    <dbReference type="NCBI Taxonomy" id="908946"/>
    <lineage>
        <taxon>Bacteria</taxon>
        <taxon>Pseudomonadati</taxon>
        <taxon>Pseudomonadota</taxon>
        <taxon>Alphaproteobacteria</taxon>
        <taxon>Hyphomicrobiales</taxon>
        <taxon>Rhizobiaceae</taxon>
        <taxon>Rhizobium/Agrobacterium group</taxon>
        <taxon>Rhizobium</taxon>
    </lineage>
</organism>
<accession>A0A285V315</accession>
<evidence type="ECO:0000313" key="2">
    <source>
        <dbReference type="EMBL" id="SOC48337.1"/>
    </source>
</evidence>
<dbReference type="AlphaFoldDB" id="A0A285V315"/>
<feature type="region of interest" description="Disordered" evidence="1">
    <location>
        <begin position="103"/>
        <end position="126"/>
    </location>
</feature>
<feature type="compositionally biased region" description="Acidic residues" evidence="1">
    <location>
        <begin position="103"/>
        <end position="114"/>
    </location>
</feature>